<reference evidence="3" key="1">
    <citation type="submission" date="2021-01" db="EMBL/GenBank/DDBJ databases">
        <authorList>
            <person name="Corre E."/>
            <person name="Pelletier E."/>
            <person name="Niang G."/>
            <person name="Scheremetjew M."/>
            <person name="Finn R."/>
            <person name="Kale V."/>
            <person name="Holt S."/>
            <person name="Cochrane G."/>
            <person name="Meng A."/>
            <person name="Brown T."/>
            <person name="Cohen L."/>
        </authorList>
    </citation>
    <scope>NUCLEOTIDE SEQUENCE</scope>
    <source>
        <strain evidence="3">RCC1537</strain>
    </source>
</reference>
<accession>A0A7R9UJ83</accession>
<evidence type="ECO:0000256" key="2">
    <source>
        <dbReference type="ARBA" id="ARBA00023134"/>
    </source>
</evidence>
<gene>
    <name evidence="3" type="ORF">PLUT1463_LOCUS1003</name>
</gene>
<evidence type="ECO:0000313" key="3">
    <source>
        <dbReference type="EMBL" id="CAD8266704.1"/>
    </source>
</evidence>
<dbReference type="GO" id="GO:0005525">
    <property type="term" value="F:GTP binding"/>
    <property type="evidence" value="ECO:0007669"/>
    <property type="project" value="UniProtKB-KW"/>
</dbReference>
<proteinExistence type="predicted"/>
<dbReference type="SUPFAM" id="SSF50447">
    <property type="entry name" value="Translation proteins"/>
    <property type="match status" value="1"/>
</dbReference>
<dbReference type="AlphaFoldDB" id="A0A7R9UJ83"/>
<sequence>MTVKEGVLRRGTPLCVVIPPPAGSPEGTSPTVLDLGRVASIEKDKKPVDDLKRGQSAAVKVDIPTNVTFGRHFNASSLLYARLTRESINALKENFKDELSKDEWQLVIKLKRMFAII</sequence>
<dbReference type="GO" id="GO:0003743">
    <property type="term" value="F:translation initiation factor activity"/>
    <property type="evidence" value="ECO:0007669"/>
    <property type="project" value="TreeGrafter"/>
</dbReference>
<dbReference type="EMBL" id="HBEB01001516">
    <property type="protein sequence ID" value="CAD8266704.1"/>
    <property type="molecule type" value="Transcribed_RNA"/>
</dbReference>
<keyword evidence="1" id="KW-0547">Nucleotide-binding</keyword>
<dbReference type="PANTHER" id="PTHR43381:SF4">
    <property type="entry name" value="EUKARYOTIC TRANSLATION INITIATION FACTOR 5B"/>
    <property type="match status" value="1"/>
</dbReference>
<organism evidence="3">
    <name type="scientific">Diacronema lutheri</name>
    <name type="common">Unicellular marine alga</name>
    <name type="synonym">Monochrysis lutheri</name>
    <dbReference type="NCBI Taxonomy" id="2081491"/>
    <lineage>
        <taxon>Eukaryota</taxon>
        <taxon>Haptista</taxon>
        <taxon>Haptophyta</taxon>
        <taxon>Pavlovophyceae</taxon>
        <taxon>Pavlovales</taxon>
        <taxon>Pavlovaceae</taxon>
        <taxon>Diacronema</taxon>
    </lineage>
</organism>
<dbReference type="InterPro" id="IPR015760">
    <property type="entry name" value="TIF_IF2"/>
</dbReference>
<dbReference type="InterPro" id="IPR009000">
    <property type="entry name" value="Transl_B-barrel_sf"/>
</dbReference>
<protein>
    <submittedName>
        <fullName evidence="3">Uncharacterized protein</fullName>
    </submittedName>
</protein>
<dbReference type="GO" id="GO:0005739">
    <property type="term" value="C:mitochondrion"/>
    <property type="evidence" value="ECO:0007669"/>
    <property type="project" value="TreeGrafter"/>
</dbReference>
<dbReference type="Gene3D" id="2.40.30.10">
    <property type="entry name" value="Translation factors"/>
    <property type="match status" value="1"/>
</dbReference>
<keyword evidence="2" id="KW-0342">GTP-binding</keyword>
<dbReference type="PANTHER" id="PTHR43381">
    <property type="entry name" value="TRANSLATION INITIATION FACTOR IF-2-RELATED"/>
    <property type="match status" value="1"/>
</dbReference>
<evidence type="ECO:0000256" key="1">
    <source>
        <dbReference type="ARBA" id="ARBA00022741"/>
    </source>
</evidence>
<name>A0A7R9UJ83_DIALT</name>